<evidence type="ECO:0000313" key="7">
    <source>
        <dbReference type="Proteomes" id="UP000054725"/>
    </source>
</evidence>
<dbReference type="PRINTS" id="PR01415">
    <property type="entry name" value="ANKYRIN"/>
</dbReference>
<feature type="coiled-coil region" evidence="4">
    <location>
        <begin position="935"/>
        <end position="997"/>
    </location>
</feature>
<evidence type="ECO:0000256" key="5">
    <source>
        <dbReference type="SAM" id="MobiDB-lite"/>
    </source>
</evidence>
<dbReference type="SMART" id="SM00248">
    <property type="entry name" value="ANK"/>
    <property type="match status" value="26"/>
</dbReference>
<dbReference type="Gene3D" id="1.10.287.950">
    <property type="entry name" value="Methyl-accepting chemotaxis protein"/>
    <property type="match status" value="1"/>
</dbReference>
<dbReference type="Pfam" id="PF00023">
    <property type="entry name" value="Ank"/>
    <property type="match status" value="3"/>
</dbReference>
<dbReference type="InterPro" id="IPR051165">
    <property type="entry name" value="Multifunctional_ANK_Repeat"/>
</dbReference>
<keyword evidence="1" id="KW-0677">Repeat</keyword>
<proteinExistence type="predicted"/>
<evidence type="ECO:0000256" key="3">
    <source>
        <dbReference type="PROSITE-ProRule" id="PRU00023"/>
    </source>
</evidence>
<comment type="caution">
    <text evidence="6">The sequence shown here is derived from an EMBL/GenBank/DDBJ whole genome shotgun (WGS) entry which is preliminary data.</text>
</comment>
<dbReference type="InterPro" id="IPR002110">
    <property type="entry name" value="Ankyrin_rpt"/>
</dbReference>
<dbReference type="PATRIC" id="fig|45070.6.peg.3348"/>
<evidence type="ECO:0000256" key="2">
    <source>
        <dbReference type="ARBA" id="ARBA00023043"/>
    </source>
</evidence>
<feature type="repeat" description="ANK" evidence="3">
    <location>
        <begin position="1455"/>
        <end position="1487"/>
    </location>
</feature>
<dbReference type="SUPFAM" id="SSF48403">
    <property type="entry name" value="Ankyrin repeat"/>
    <property type="match status" value="4"/>
</dbReference>
<gene>
    <name evidence="6" type="ORF">Lnau_3170</name>
</gene>
<feature type="repeat" description="ANK" evidence="3">
    <location>
        <begin position="2308"/>
        <end position="2340"/>
    </location>
</feature>
<feature type="repeat" description="ANK" evidence="3">
    <location>
        <begin position="1355"/>
        <end position="1387"/>
    </location>
</feature>
<evidence type="ECO:0000313" key="6">
    <source>
        <dbReference type="EMBL" id="KTD32259.1"/>
    </source>
</evidence>
<accession>A0A0W0WJ37</accession>
<sequence>MRERGNNTDQSRNNNNHHDDHQEHGVASQIGDAAHAVAQGLGPVARSAHFLNQHLPRPLHIISEAVEVVAEVAHDIAHNPGEVVENLACGSASGLVRIGGTALLTARVVAPAAVINSIAETPWVGIPVTIGIGVAIQSSVDRTVAPWAQATNQACHNAFASARGTQTPSQTQTPTASAQRQCQTTLTRDRILNNALNSFAPPNVNIYRPRPSAPNMIPRPYSWQSPFYNPYGMNNSYSYLNMYTNTYNSNFNRVSSLDVHNAVRRALSQEMSKLSPSLFSAYSKACSELGMGYSLSLGEFRSVASMTNLISSYNSFNPGSKLRDVVNFCREIGGVGNDVSTINDLIDSEAHALANEYFVCLPTDVKSPFPKPFLSQITRELKVGYFTHKSFPFFSLHFNQMGFLYPVIHPAYQNTLIGEIIGLLDYWMKGFLNGGVFDAEFLKIWHETGNCDEAFLRSKLIDLKKYCKEQAKGVNYTSLRELMSRYGLNDKSATQSAYQQPFMTSFRIIASQEKVQRNGNILIPHPTFRVEYSIDLMPDYKHYIEEYCKEHGHYPEEYQQIRHCYELFAEEIKEKLPKLPFCQDFFQLLGAINSFCYFYSTLDKMGKEPVFDEIPSTHAYPFPKSLPPIPVRYYRTLPLDMNFAEVINQIIASQPQGTLDTSLKALFSMQRIRKLPFYLDEQITQAVLAIMRNKLASQFPGGIIEELNEEDVEKIAGTASHFLLQQLHQVHGGLHQALKRMSTHLKEDDKKALSTLPLPEKIERTKDALKKHLETLILRWKESPELAITELFNEIPKDLHEEVRKKFKGMEEEIKKHLDEVKDKQISTIIEKEIVKMEAAINQQVAEQLKEANIELSKLTELKANRQRELVQINEIKNNRQNELAKGPGIKSTLQKRVTELTALVNSKRQHQTAQVNSIPAHLRAANQANINKFLAETNQQINDLTKAIMETNSNINEVDKSMKKISENIGEIDKAIKELNENIKEIDEAMADINKGIKNAPALVAADIARKKIEIDQSVREHFQSEQKVEEFQKNQEKVIAHASKKEAVRILKVIYEQQVERLDTFSVHIDYFTNTLLKAEAVSTRPICKKYTHAVIGFTGQDLAEKTGDNFRIIGGCGMSLPNVESKPIVNGEDFALSVANACLDNEEEINTFQYQGQIYTVIRVAVRDCDTQLDYQLAEETSAQDIAQEILSSISETDSIDASVSAEVVKTVMDASGATFMHYAATLLSEPYFEKLLSLSPDETNHQDSLGHLPIHAASIAGNSEVVEKLIELNPQQLEACTKSGATPLILAAQYGKKAVVERLLSLGANPNYGLPNGLYPLYISIQNNYPDIALLMLEKVSTLEISKTIDNHMTPLHLAIENKLSAVALKLIAKGAKLDVKRKTDGFTPLHCAAQQGELELIKLMAQQGINLYLPLESKKTILHIAAEAGDVELIRYLIEQRLSVDEKTIDGETPLMLAIKAGHVEAAQLLAQHAAINTINEQGQTASMLAIQYGMPTVSDILIARNENPQLRDKQGYSYVYYLVRNGEYHRFKLLTKQHQIDANQKYDGNNLLALAAQFGHFFLAYDLIDKQVPFKSKQKDLKLIHHAVIADEIGFLREWLDEHQLDEGNVTSSGIYSGKSLAWFAAQHGSNRCLALLLKQLGSKEVKNQDLLSAAINSRNSSTVNMVLQRCEDLNQPLDTKQNTALHLAVSQGSLQLVELLLSRGSDVFLRNTNKQTAFHIAVNQEDDYLLKGLFKLTRPSEWPHDLWLIDKPSRAVTKVLEKYRKRLPVPSQSKDMLATVTADLAYEVATLQPFVEPKRIEILKELFEEEAFDEAADLLEENTDLLNAFKSSSGGTLLQAIFANIYDYTSVIKELEDKADDMPAFSQPDRMLALLKKEGIKPTDFIGKENVLLAIIMAKTEEDACYRLELFSKWFPESLPLLAQDHYTAKIRFAELALKLNKPKLFEKLDELCLGHQTGENSSFCGLHEAVLADNYTLVKSLLTRYSANLLNNKKQTPLMLAAAKGNIRIMELLLSQGAEADRQDIQGQNALAYALSTKSEQTALFILPLLRHKNQADRRGITPLALAAAKGMLSIVRYLCEDANYTQSFDELGHSPLHQAALAGDVKTITYLATHGFDVNQVEMPSSPSKLKRCQKRTPLHLAALSGHVDAVAALLELGSDPDIADALGNTVCEYAVLSKDTEMLRAIKQLPSWHSQEHDRTLLQAAARSNNKEAASELILGGINPNGVDAGGRTALHLAAITNSGDVAKLLIQAGQAVINLPDNQGNTALHHAASFGHVRIIDLLLAQEPTAVNKANQENSTPLFIACSQGHSGAVAALLKAGADFTIPNPQGLTPAQIALLKGHLAIAHQLVAAGDKSLEITNIAMLSQTVKEKIKEKHTQFVLEERLLMAKESKVADRLIRHGIYRPVFNHSRSKETLSETESNIPSKN</sequence>
<dbReference type="PANTHER" id="PTHR24123:SF33">
    <property type="entry name" value="PROTEIN HOS4"/>
    <property type="match status" value="1"/>
</dbReference>
<evidence type="ECO:0000256" key="4">
    <source>
        <dbReference type="SAM" id="Coils"/>
    </source>
</evidence>
<feature type="repeat" description="ANK" evidence="3">
    <location>
        <begin position="2274"/>
        <end position="2295"/>
    </location>
</feature>
<feature type="repeat" description="ANK" evidence="3">
    <location>
        <begin position="1389"/>
        <end position="1416"/>
    </location>
</feature>
<keyword evidence="7" id="KW-1185">Reference proteome</keyword>
<feature type="repeat" description="ANK" evidence="3">
    <location>
        <begin position="1687"/>
        <end position="1719"/>
    </location>
</feature>
<evidence type="ECO:0000256" key="1">
    <source>
        <dbReference type="ARBA" id="ARBA00022737"/>
    </source>
</evidence>
<dbReference type="PROSITE" id="PS50297">
    <property type="entry name" value="ANK_REP_REGION"/>
    <property type="match status" value="11"/>
</dbReference>
<dbReference type="OrthoDB" id="5648496at2"/>
<reference evidence="6 7" key="1">
    <citation type="submission" date="2015-11" db="EMBL/GenBank/DDBJ databases">
        <title>Genomic analysis of 38 Legionella species identifies large and diverse effector repertoires.</title>
        <authorList>
            <person name="Burstein D."/>
            <person name="Amaro F."/>
            <person name="Zusman T."/>
            <person name="Lifshitz Z."/>
            <person name="Cohen O."/>
            <person name="Gilbert J.A."/>
            <person name="Pupko T."/>
            <person name="Shuman H.A."/>
            <person name="Segal G."/>
        </authorList>
    </citation>
    <scope>NUCLEOTIDE SEQUENCE [LARGE SCALE GENOMIC DNA]</scope>
    <source>
        <strain evidence="6 7">ATCC 49506</strain>
    </source>
</reference>
<feature type="repeat" description="ANK" evidence="3">
    <location>
        <begin position="1422"/>
        <end position="1454"/>
    </location>
</feature>
<protein>
    <submittedName>
        <fullName evidence="6">Ankyrin repeat protein</fullName>
    </submittedName>
</protein>
<dbReference type="EMBL" id="LNYO01000027">
    <property type="protein sequence ID" value="KTD32259.1"/>
    <property type="molecule type" value="Genomic_DNA"/>
</dbReference>
<dbReference type="Pfam" id="PF12796">
    <property type="entry name" value="Ank_2"/>
    <property type="match status" value="6"/>
</dbReference>
<feature type="coiled-coil region" evidence="4">
    <location>
        <begin position="800"/>
        <end position="879"/>
    </location>
</feature>
<dbReference type="Gene3D" id="1.25.40.20">
    <property type="entry name" value="Ankyrin repeat-containing domain"/>
    <property type="match status" value="7"/>
</dbReference>
<feature type="repeat" description="ANK" evidence="3">
    <location>
        <begin position="1287"/>
        <end position="1315"/>
    </location>
</feature>
<keyword evidence="4" id="KW-0175">Coiled coil</keyword>
<keyword evidence="2 3" id="KW-0040">ANK repeat</keyword>
<dbReference type="STRING" id="45070.Lnau_3170"/>
<dbReference type="PROSITE" id="PS50088">
    <property type="entry name" value="ANK_REPEAT"/>
    <property type="match status" value="12"/>
</dbReference>
<feature type="region of interest" description="Disordered" evidence="5">
    <location>
        <begin position="1"/>
        <end position="26"/>
    </location>
</feature>
<feature type="repeat" description="ANK" evidence="3">
    <location>
        <begin position="2100"/>
        <end position="2132"/>
    </location>
</feature>
<dbReference type="RefSeq" id="WP_058506132.1">
    <property type="nucleotide sequence ID" value="NZ_CAAAIF010000032.1"/>
</dbReference>
<feature type="repeat" description="ANK" evidence="3">
    <location>
        <begin position="2001"/>
        <end position="2033"/>
    </location>
</feature>
<dbReference type="Proteomes" id="UP000054725">
    <property type="component" value="Unassembled WGS sequence"/>
</dbReference>
<dbReference type="InterPro" id="IPR036770">
    <property type="entry name" value="Ankyrin_rpt-contain_sf"/>
</dbReference>
<name>A0A0W0WJ37_9GAMM</name>
<feature type="repeat" description="ANK" evidence="3">
    <location>
        <begin position="2143"/>
        <end position="2175"/>
    </location>
</feature>
<organism evidence="6 7">
    <name type="scientific">Legionella nautarum</name>
    <dbReference type="NCBI Taxonomy" id="45070"/>
    <lineage>
        <taxon>Bacteria</taxon>
        <taxon>Pseudomonadati</taxon>
        <taxon>Pseudomonadota</taxon>
        <taxon>Gammaproteobacteria</taxon>
        <taxon>Legionellales</taxon>
        <taxon>Legionellaceae</taxon>
        <taxon>Legionella</taxon>
    </lineage>
</organism>
<dbReference type="PANTHER" id="PTHR24123">
    <property type="entry name" value="ANKYRIN REPEAT-CONTAINING"/>
    <property type="match status" value="1"/>
</dbReference>
<feature type="repeat" description="ANK" evidence="3">
    <location>
        <begin position="2240"/>
        <end position="2264"/>
    </location>
</feature>